<gene>
    <name evidence="1" type="ORF">CR538_28785</name>
    <name evidence="2" type="ORF">DS732_29180</name>
    <name evidence="3" type="ORF">FJQ40_26560</name>
</gene>
<accession>A0A2I6FND0</accession>
<reference evidence="2 5" key="2">
    <citation type="submission" date="2018-08" db="EMBL/GenBank/DDBJ databases">
        <title>Complete genome sequencing and genomic characterization of five Escherichia coli strains co-producing MCR-1 and ESBLs from different origins in China.</title>
        <authorList>
            <person name="Bai L."/>
        </authorList>
    </citation>
    <scope>NUCLEOTIDE SEQUENCE [LARGE SCALE GENOMIC DNA]</scope>
    <source>
        <strain evidence="5">cq9</strain>
        <strain evidence="2">Cq9</strain>
        <plasmid evidence="5">Plasmid unnamed2</plasmid>
        <plasmid evidence="2">unnamed2</plasmid>
    </source>
</reference>
<protein>
    <submittedName>
        <fullName evidence="3">Uncharacterized protein</fullName>
    </submittedName>
</protein>
<evidence type="ECO:0000313" key="2">
    <source>
        <dbReference type="EMBL" id="AXO10239.1"/>
    </source>
</evidence>
<evidence type="ECO:0000313" key="1">
    <source>
        <dbReference type="EMBL" id="AUK04236.1"/>
    </source>
</evidence>
<evidence type="ECO:0000313" key="6">
    <source>
        <dbReference type="Proteomes" id="UP000533284"/>
    </source>
</evidence>
<dbReference type="EMBL" id="AASDBN010000113">
    <property type="protein sequence ID" value="EFB1700851.1"/>
    <property type="molecule type" value="Genomic_DNA"/>
</dbReference>
<evidence type="ECO:0000313" key="4">
    <source>
        <dbReference type="Proteomes" id="UP000234238"/>
    </source>
</evidence>
<geneLocation type="plasmid" evidence="2">
    <name>unnamed2</name>
</geneLocation>
<name>A0A2I6FND0_ECOLX</name>
<keyword evidence="1" id="KW-0614">Plasmid</keyword>
<reference evidence="3 6" key="3">
    <citation type="submission" date="2019-06" db="EMBL/GenBank/DDBJ databases">
        <authorList>
            <consortium name="GenomeTrakr network: Whole genome sequencing for foodborne pathogen traceback"/>
        </authorList>
    </citation>
    <scope>NUCLEOTIDE SEQUENCE [LARGE SCALE GENOMIC DNA]</scope>
    <source>
        <strain evidence="3 6">PSU-1847</strain>
    </source>
</reference>
<dbReference type="EMBL" id="CP024145">
    <property type="protein sequence ID" value="AUK04236.1"/>
    <property type="molecule type" value="Genomic_DNA"/>
</dbReference>
<geneLocation type="plasmid" evidence="4">
    <name>p14ec029d</name>
</geneLocation>
<organism evidence="3 6">
    <name type="scientific">Escherichia coli</name>
    <dbReference type="NCBI Taxonomy" id="562"/>
    <lineage>
        <taxon>Bacteria</taxon>
        <taxon>Pseudomonadati</taxon>
        <taxon>Pseudomonadota</taxon>
        <taxon>Gammaproteobacteria</taxon>
        <taxon>Enterobacterales</taxon>
        <taxon>Enterobacteriaceae</taxon>
        <taxon>Escherichia</taxon>
    </lineage>
</organism>
<dbReference type="EMBL" id="CP031548">
    <property type="protein sequence ID" value="AXO10239.1"/>
    <property type="molecule type" value="Genomic_DNA"/>
</dbReference>
<geneLocation type="plasmid" evidence="1">
    <name>p14EC029d</name>
</geneLocation>
<dbReference type="Proteomes" id="UP000533284">
    <property type="component" value="Unassembled WGS sequence"/>
</dbReference>
<evidence type="ECO:0000313" key="3">
    <source>
        <dbReference type="EMBL" id="EFB1700851.1"/>
    </source>
</evidence>
<dbReference type="Proteomes" id="UP000256244">
    <property type="component" value="Plasmid unnamed2"/>
</dbReference>
<proteinExistence type="predicted"/>
<sequence>MFSLSAMLYGNYLNRLLPVFHCLNSTFFNLSLIRLFSFRISDSYSFSSWKLRFEDEVLLR</sequence>
<dbReference type="Proteomes" id="UP000234238">
    <property type="component" value="Plasmid p14EC029d"/>
</dbReference>
<evidence type="ECO:0000313" key="5">
    <source>
        <dbReference type="Proteomes" id="UP000256244"/>
    </source>
</evidence>
<reference evidence="1 4" key="1">
    <citation type="submission" date="2017-10" db="EMBL/GenBank/DDBJ databases">
        <title>mcr-1 positive E.coli isolates in China.</title>
        <authorList>
            <person name="Li B."/>
            <person name="Wang X."/>
        </authorList>
    </citation>
    <scope>NUCLEOTIDE SEQUENCE [LARGE SCALE GENOMIC DNA]</scope>
    <source>
        <strain evidence="1 4">14EC029</strain>
        <plasmid evidence="4">p14ec029d</plasmid>
        <plasmid evidence="1">p14EC029d</plasmid>
    </source>
</reference>
<dbReference type="AlphaFoldDB" id="A0A2I6FND0"/>